<sequence>MRKRLALSTILLLAAGLALLFGCKGGEEKVIAIVGEKTITAVDLDRRIAQITKGLPNESISPQAIRGILDDLIDRLLILTYAESLGVTVGENELDEYLENLNIPPSEEYSRETAREDLIITKIVEQEVAGKISDDELEAVTITPRESPSGTLYTFREITVKTEEEASQLLEELQGGESDE</sequence>
<name>X1N4S5_9ZZZZ</name>
<proteinExistence type="predicted"/>
<organism evidence="1">
    <name type="scientific">marine sediment metagenome</name>
    <dbReference type="NCBI Taxonomy" id="412755"/>
    <lineage>
        <taxon>unclassified sequences</taxon>
        <taxon>metagenomes</taxon>
        <taxon>ecological metagenomes</taxon>
    </lineage>
</organism>
<reference evidence="1" key="1">
    <citation type="journal article" date="2014" name="Front. Microbiol.">
        <title>High frequency of phylogenetically diverse reductive dehalogenase-homologous genes in deep subseafloor sedimentary metagenomes.</title>
        <authorList>
            <person name="Kawai M."/>
            <person name="Futagami T."/>
            <person name="Toyoda A."/>
            <person name="Takaki Y."/>
            <person name="Nishi S."/>
            <person name="Hori S."/>
            <person name="Arai W."/>
            <person name="Tsubouchi T."/>
            <person name="Morono Y."/>
            <person name="Uchiyama I."/>
            <person name="Ito T."/>
            <person name="Fujiyama A."/>
            <person name="Inagaki F."/>
            <person name="Takami H."/>
        </authorList>
    </citation>
    <scope>NUCLEOTIDE SEQUENCE</scope>
    <source>
        <strain evidence="1">Expedition CK06-06</strain>
    </source>
</reference>
<accession>X1N4S5</accession>
<gene>
    <name evidence="1" type="ORF">S06H3_29966</name>
</gene>
<dbReference type="AlphaFoldDB" id="X1N4S5"/>
<feature type="non-terminal residue" evidence="1">
    <location>
        <position position="180"/>
    </location>
</feature>
<dbReference type="Gene3D" id="1.10.4030.10">
    <property type="entry name" value="Porin chaperone SurA, peptide-binding domain"/>
    <property type="match status" value="1"/>
</dbReference>
<dbReference type="EMBL" id="BARV01017610">
    <property type="protein sequence ID" value="GAI25256.1"/>
    <property type="molecule type" value="Genomic_DNA"/>
</dbReference>
<dbReference type="PANTHER" id="PTHR47245:SF2">
    <property type="entry name" value="PEPTIDYL-PROLYL CIS-TRANS ISOMERASE HP_0175-RELATED"/>
    <property type="match status" value="1"/>
</dbReference>
<evidence type="ECO:0008006" key="2">
    <source>
        <dbReference type="Google" id="ProtNLM"/>
    </source>
</evidence>
<evidence type="ECO:0000313" key="1">
    <source>
        <dbReference type="EMBL" id="GAI25256.1"/>
    </source>
</evidence>
<dbReference type="Pfam" id="PF13624">
    <property type="entry name" value="SurA_N_3"/>
    <property type="match status" value="1"/>
</dbReference>
<dbReference type="PANTHER" id="PTHR47245">
    <property type="entry name" value="PEPTIDYLPROLYL ISOMERASE"/>
    <property type="match status" value="1"/>
</dbReference>
<protein>
    <recommendedName>
        <fullName evidence="2">SurA N-terminal domain-containing protein</fullName>
    </recommendedName>
</protein>
<dbReference type="PROSITE" id="PS51257">
    <property type="entry name" value="PROKAR_LIPOPROTEIN"/>
    <property type="match status" value="1"/>
</dbReference>
<comment type="caution">
    <text evidence="1">The sequence shown here is derived from an EMBL/GenBank/DDBJ whole genome shotgun (WGS) entry which is preliminary data.</text>
</comment>
<dbReference type="InterPro" id="IPR050245">
    <property type="entry name" value="PrsA_foldase"/>
</dbReference>
<dbReference type="SUPFAM" id="SSF109998">
    <property type="entry name" value="Triger factor/SurA peptide-binding domain-like"/>
    <property type="match status" value="1"/>
</dbReference>
<dbReference type="InterPro" id="IPR027304">
    <property type="entry name" value="Trigger_fact/SurA_dom_sf"/>
</dbReference>